<proteinExistence type="predicted"/>
<dbReference type="PROSITE" id="PS51009">
    <property type="entry name" value="CYTCII"/>
    <property type="match status" value="1"/>
</dbReference>
<accession>A0A370WVW6</accession>
<comment type="caution">
    <text evidence="1">The sequence shown here is derived from an EMBL/GenBank/DDBJ whole genome shotgun (WGS) entry which is preliminary data.</text>
</comment>
<name>A0A370WVW6_9GAMM</name>
<dbReference type="GO" id="GO:0009055">
    <property type="term" value="F:electron transfer activity"/>
    <property type="evidence" value="ECO:0007669"/>
    <property type="project" value="InterPro"/>
</dbReference>
<reference evidence="1 2" key="1">
    <citation type="submission" date="2018-07" db="EMBL/GenBank/DDBJ databases">
        <title>Dyella monticola sp. nov. and Dyella psychrodurans sp. nov. isolated from monsoon evergreen broad-leaved forest soil of Dinghu Mountain, China.</title>
        <authorList>
            <person name="Gao Z."/>
            <person name="Qiu L."/>
        </authorList>
    </citation>
    <scope>NUCLEOTIDE SEQUENCE [LARGE SCALE GENOMIC DNA]</scope>
    <source>
        <strain evidence="1 2">4MSK11</strain>
    </source>
</reference>
<sequence length="129" mass="13967">MRAALLIVLGLAIGIIGTVFAMRALNERNPLPHAVMVTMGFHRHQLQQAIKGQRCEAAASLGQLQHMQMTASDIPFAFPDAQQPFLDLAGHLRTALQNAAQSSPADCPALVAALKPVDEVCSQCHKQYR</sequence>
<dbReference type="GO" id="GO:0022900">
    <property type="term" value="P:electron transport chain"/>
    <property type="evidence" value="ECO:0007669"/>
    <property type="project" value="InterPro"/>
</dbReference>
<dbReference type="SUPFAM" id="SSF47175">
    <property type="entry name" value="Cytochromes"/>
    <property type="match status" value="1"/>
</dbReference>
<keyword evidence="2" id="KW-1185">Reference proteome</keyword>
<evidence type="ECO:0000313" key="2">
    <source>
        <dbReference type="Proteomes" id="UP000255334"/>
    </source>
</evidence>
<dbReference type="EMBL" id="QRBF01000010">
    <property type="protein sequence ID" value="RDS80298.1"/>
    <property type="molecule type" value="Genomic_DNA"/>
</dbReference>
<dbReference type="Proteomes" id="UP000255334">
    <property type="component" value="Unassembled WGS sequence"/>
</dbReference>
<gene>
    <name evidence="1" type="ORF">DWU99_19410</name>
</gene>
<dbReference type="OrthoDB" id="5984407at2"/>
<organism evidence="1 2">
    <name type="scientific">Dyella psychrodurans</name>
    <dbReference type="NCBI Taxonomy" id="1927960"/>
    <lineage>
        <taxon>Bacteria</taxon>
        <taxon>Pseudomonadati</taxon>
        <taxon>Pseudomonadota</taxon>
        <taxon>Gammaproteobacteria</taxon>
        <taxon>Lysobacterales</taxon>
        <taxon>Rhodanobacteraceae</taxon>
        <taxon>Dyella</taxon>
    </lineage>
</organism>
<protein>
    <submittedName>
        <fullName evidence="1">Cytochrome C</fullName>
    </submittedName>
</protein>
<dbReference type="GO" id="GO:0005506">
    <property type="term" value="F:iron ion binding"/>
    <property type="evidence" value="ECO:0007669"/>
    <property type="project" value="InterPro"/>
</dbReference>
<dbReference type="AlphaFoldDB" id="A0A370WVW6"/>
<dbReference type="InterPro" id="IPR010980">
    <property type="entry name" value="Cyt_c/b562"/>
</dbReference>
<dbReference type="Gene3D" id="1.20.120.10">
    <property type="entry name" value="Cytochrome c/b562"/>
    <property type="match status" value="1"/>
</dbReference>
<dbReference type="RefSeq" id="WP_115479752.1">
    <property type="nucleotide sequence ID" value="NZ_QRBF01000010.1"/>
</dbReference>
<evidence type="ECO:0000313" key="1">
    <source>
        <dbReference type="EMBL" id="RDS80298.1"/>
    </source>
</evidence>
<dbReference type="GO" id="GO:0020037">
    <property type="term" value="F:heme binding"/>
    <property type="evidence" value="ECO:0007669"/>
    <property type="project" value="InterPro"/>
</dbReference>
<dbReference type="InterPro" id="IPR002321">
    <property type="entry name" value="Cyt_c_II"/>
</dbReference>